<protein>
    <submittedName>
        <fullName evidence="1">Fungal pheromone STE3G-protein-coupled receptor</fullName>
    </submittedName>
</protein>
<organism evidence="1 2">
    <name type="scientific">Artomyces pyxidatus</name>
    <dbReference type="NCBI Taxonomy" id="48021"/>
    <lineage>
        <taxon>Eukaryota</taxon>
        <taxon>Fungi</taxon>
        <taxon>Dikarya</taxon>
        <taxon>Basidiomycota</taxon>
        <taxon>Agaricomycotina</taxon>
        <taxon>Agaricomycetes</taxon>
        <taxon>Russulales</taxon>
        <taxon>Auriscalpiaceae</taxon>
        <taxon>Artomyces</taxon>
    </lineage>
</organism>
<gene>
    <name evidence="1" type="ORF">BV25DRAFT_1949226</name>
</gene>
<accession>A0ACB8SYJ3</accession>
<feature type="non-terminal residue" evidence="1">
    <location>
        <position position="295"/>
    </location>
</feature>
<comment type="caution">
    <text evidence="1">The sequence shown here is derived from an EMBL/GenBank/DDBJ whole genome shotgun (WGS) entry which is preliminary data.</text>
</comment>
<dbReference type="EMBL" id="MU277213">
    <property type="protein sequence ID" value="KAI0061262.1"/>
    <property type="molecule type" value="Genomic_DNA"/>
</dbReference>
<name>A0ACB8SYJ3_9AGAM</name>
<reference evidence="1" key="2">
    <citation type="journal article" date="2022" name="New Phytol.">
        <title>Evolutionary transition to the ectomycorrhizal habit in the genomes of a hyperdiverse lineage of mushroom-forming fungi.</title>
        <authorList>
            <person name="Looney B."/>
            <person name="Miyauchi S."/>
            <person name="Morin E."/>
            <person name="Drula E."/>
            <person name="Courty P.E."/>
            <person name="Kohler A."/>
            <person name="Kuo A."/>
            <person name="LaButti K."/>
            <person name="Pangilinan J."/>
            <person name="Lipzen A."/>
            <person name="Riley R."/>
            <person name="Andreopoulos W."/>
            <person name="He G."/>
            <person name="Johnson J."/>
            <person name="Nolan M."/>
            <person name="Tritt A."/>
            <person name="Barry K.W."/>
            <person name="Grigoriev I.V."/>
            <person name="Nagy L.G."/>
            <person name="Hibbett D."/>
            <person name="Henrissat B."/>
            <person name="Matheny P.B."/>
            <person name="Labbe J."/>
            <person name="Martin F.M."/>
        </authorList>
    </citation>
    <scope>NUCLEOTIDE SEQUENCE</scope>
    <source>
        <strain evidence="1">HHB10654</strain>
    </source>
</reference>
<keyword evidence="1" id="KW-0675">Receptor</keyword>
<proteinExistence type="predicted"/>
<dbReference type="Proteomes" id="UP000814140">
    <property type="component" value="Unassembled WGS sequence"/>
</dbReference>
<reference evidence="1" key="1">
    <citation type="submission" date="2021-03" db="EMBL/GenBank/DDBJ databases">
        <authorList>
            <consortium name="DOE Joint Genome Institute"/>
            <person name="Ahrendt S."/>
            <person name="Looney B.P."/>
            <person name="Miyauchi S."/>
            <person name="Morin E."/>
            <person name="Drula E."/>
            <person name="Courty P.E."/>
            <person name="Chicoki N."/>
            <person name="Fauchery L."/>
            <person name="Kohler A."/>
            <person name="Kuo A."/>
            <person name="Labutti K."/>
            <person name="Pangilinan J."/>
            <person name="Lipzen A."/>
            <person name="Riley R."/>
            <person name="Andreopoulos W."/>
            <person name="He G."/>
            <person name="Johnson J."/>
            <person name="Barry K.W."/>
            <person name="Grigoriev I.V."/>
            <person name="Nagy L."/>
            <person name="Hibbett D."/>
            <person name="Henrissat B."/>
            <person name="Matheny P.B."/>
            <person name="Labbe J."/>
            <person name="Martin F."/>
        </authorList>
    </citation>
    <scope>NUCLEOTIDE SEQUENCE</scope>
    <source>
        <strain evidence="1">HHB10654</strain>
    </source>
</reference>
<sequence>MPSYSNSAFSACSFIGFIVSIVPFYWHARGTNVGTCLFMFWSSLGCLNLFIDSCIWKGNTMDVAPVWCDISTRVLIAQNIGIPASILCITRRLYMLTDVSGGTSIDKRREAFIDLGIGLGLPILEIGMYYIVQGHRYNIFEDVGCRPIIINTVVAFGLVYTWPLVISAVSVAYGLCAIYRFTRHSRELRALLSVDKTNKGRNIRLILIAGADIFGSIPISIYNIYCDSTYISPWVSWRYLHSDFSQVEQIPASVWKANSDMYAGIEETQWVTVACAFVFFTLFGIFSQEAIGHYQ</sequence>
<keyword evidence="2" id="KW-1185">Reference proteome</keyword>
<evidence type="ECO:0000313" key="1">
    <source>
        <dbReference type="EMBL" id="KAI0061262.1"/>
    </source>
</evidence>
<evidence type="ECO:0000313" key="2">
    <source>
        <dbReference type="Proteomes" id="UP000814140"/>
    </source>
</evidence>